<dbReference type="Proteomes" id="UP001297580">
    <property type="component" value="Chromosome"/>
</dbReference>
<evidence type="ECO:0000259" key="4">
    <source>
        <dbReference type="PROSITE" id="PS50893"/>
    </source>
</evidence>
<gene>
    <name evidence="5" type="ORF">HSX42_02020</name>
</gene>
<name>A0ABY9QDK3_GEOTD</name>
<organism evidence="5 6">
    <name type="scientific">Geobacillus thermodenitrificans</name>
    <dbReference type="NCBI Taxonomy" id="33940"/>
    <lineage>
        <taxon>Bacteria</taxon>
        <taxon>Bacillati</taxon>
        <taxon>Bacillota</taxon>
        <taxon>Bacilli</taxon>
        <taxon>Bacillales</taxon>
        <taxon>Anoxybacillaceae</taxon>
        <taxon>Geobacillus</taxon>
    </lineage>
</organism>
<evidence type="ECO:0000313" key="6">
    <source>
        <dbReference type="Proteomes" id="UP001297580"/>
    </source>
</evidence>
<dbReference type="Gene3D" id="3.40.50.300">
    <property type="entry name" value="P-loop containing nucleotide triphosphate hydrolases"/>
    <property type="match status" value="1"/>
</dbReference>
<dbReference type="InterPro" id="IPR003439">
    <property type="entry name" value="ABC_transporter-like_ATP-bd"/>
</dbReference>
<dbReference type="InterPro" id="IPR027417">
    <property type="entry name" value="P-loop_NTPase"/>
</dbReference>
<dbReference type="SUPFAM" id="SSF52540">
    <property type="entry name" value="P-loop containing nucleoside triphosphate hydrolases"/>
    <property type="match status" value="1"/>
</dbReference>
<accession>A0ABY9QDK3</accession>
<evidence type="ECO:0000256" key="3">
    <source>
        <dbReference type="ARBA" id="ARBA00022840"/>
    </source>
</evidence>
<dbReference type="GO" id="GO:0005524">
    <property type="term" value="F:ATP binding"/>
    <property type="evidence" value="ECO:0007669"/>
    <property type="project" value="UniProtKB-KW"/>
</dbReference>
<reference evidence="5 6" key="1">
    <citation type="submission" date="2023-08" db="EMBL/GenBank/DDBJ databases">
        <title>Complete genome sequence of Geobacillus thermodenitrificans K1041, a genetically tractable strain representative of the genus Geobacillus.</title>
        <authorList>
            <person name="Kani S."/>
            <person name="Suzuki H."/>
        </authorList>
    </citation>
    <scope>NUCLEOTIDE SEQUENCE [LARGE SCALE GENOMIC DNA]</scope>
    <source>
        <strain evidence="5 6">K1041</strain>
    </source>
</reference>
<dbReference type="PANTHER" id="PTHR42939:SF2">
    <property type="entry name" value="ABC-TYPE TRANSPORTER ATP-BINDING PROTEIN ECSA"/>
    <property type="match status" value="1"/>
</dbReference>
<dbReference type="PANTHER" id="PTHR42939">
    <property type="entry name" value="ABC TRANSPORTER ATP-BINDING PROTEIN ALBC-RELATED"/>
    <property type="match status" value="1"/>
</dbReference>
<dbReference type="SMART" id="SM00382">
    <property type="entry name" value="AAA"/>
    <property type="match status" value="1"/>
</dbReference>
<dbReference type="InterPro" id="IPR017871">
    <property type="entry name" value="ABC_transporter-like_CS"/>
</dbReference>
<sequence length="223" mass="25247">MTAVLMANIKEAGYSKEEPILKNIHFSIARGELVGLIGPNGAGKSSTIKSLLGIIDYFDGKIEMKDYAYIPERPIFYDGLTLWEHIHFLYSTLDVDEQIFYSQVNRLLQSFQMEEAAYRYPESFSKGMQQKAMILLAFLQRSSVYIIDEPFIGLDPKVTKTLLELIQREKDRGAAILMSTHVLDTAEKICDRFLLLSNGTLIAQGTLADIRRRSQLPNGSLFV</sequence>
<keyword evidence="3 5" id="KW-0067">ATP-binding</keyword>
<evidence type="ECO:0000256" key="2">
    <source>
        <dbReference type="ARBA" id="ARBA00022741"/>
    </source>
</evidence>
<protein>
    <submittedName>
        <fullName evidence="5">ABC transporter ATP-binding protein</fullName>
    </submittedName>
</protein>
<dbReference type="PROSITE" id="PS00211">
    <property type="entry name" value="ABC_TRANSPORTER_1"/>
    <property type="match status" value="1"/>
</dbReference>
<dbReference type="CDD" id="cd03230">
    <property type="entry name" value="ABC_DR_subfamily_A"/>
    <property type="match status" value="1"/>
</dbReference>
<proteinExistence type="predicted"/>
<keyword evidence="1" id="KW-0813">Transport</keyword>
<dbReference type="Pfam" id="PF00005">
    <property type="entry name" value="ABC_tran"/>
    <property type="match status" value="1"/>
</dbReference>
<keyword evidence="2" id="KW-0547">Nucleotide-binding</keyword>
<dbReference type="RefSeq" id="WP_236934305.1">
    <property type="nucleotide sequence ID" value="NZ_CP133461.1"/>
</dbReference>
<evidence type="ECO:0000256" key="1">
    <source>
        <dbReference type="ARBA" id="ARBA00022448"/>
    </source>
</evidence>
<dbReference type="PROSITE" id="PS50893">
    <property type="entry name" value="ABC_TRANSPORTER_2"/>
    <property type="match status" value="1"/>
</dbReference>
<dbReference type="InterPro" id="IPR003593">
    <property type="entry name" value="AAA+_ATPase"/>
</dbReference>
<dbReference type="EMBL" id="CP133461">
    <property type="protein sequence ID" value="WMV76623.1"/>
    <property type="molecule type" value="Genomic_DNA"/>
</dbReference>
<evidence type="ECO:0000313" key="5">
    <source>
        <dbReference type="EMBL" id="WMV76623.1"/>
    </source>
</evidence>
<keyword evidence="6" id="KW-1185">Reference proteome</keyword>
<feature type="domain" description="ABC transporter" evidence="4">
    <location>
        <begin position="4"/>
        <end position="223"/>
    </location>
</feature>
<dbReference type="InterPro" id="IPR051782">
    <property type="entry name" value="ABC_Transporter_VariousFunc"/>
</dbReference>